<proteinExistence type="predicted"/>
<dbReference type="EMBL" id="JENY01000006">
    <property type="protein sequence ID" value="EXL09675.1"/>
    <property type="molecule type" value="Genomic_DNA"/>
</dbReference>
<dbReference type="HOGENOM" id="CLU_121388_0_0_5"/>
<organism evidence="1 3">
    <name type="scientific">Aquamicrobium defluvii</name>
    <dbReference type="NCBI Taxonomy" id="69279"/>
    <lineage>
        <taxon>Bacteria</taxon>
        <taxon>Pseudomonadati</taxon>
        <taxon>Pseudomonadota</taxon>
        <taxon>Alphaproteobacteria</taxon>
        <taxon>Hyphomicrobiales</taxon>
        <taxon>Phyllobacteriaceae</taxon>
        <taxon>Aquamicrobium</taxon>
    </lineage>
</organism>
<evidence type="ECO:0000313" key="4">
    <source>
        <dbReference type="Proteomes" id="UP000294958"/>
    </source>
</evidence>
<protein>
    <recommendedName>
        <fullName evidence="5">Tellurite resistance protein TerB</fullName>
    </recommendedName>
</protein>
<dbReference type="eggNOG" id="COG4103">
    <property type="taxonomic scope" value="Bacteria"/>
</dbReference>
<dbReference type="EMBL" id="SNZF01000004">
    <property type="protein sequence ID" value="TDR36837.1"/>
    <property type="molecule type" value="Genomic_DNA"/>
</dbReference>
<evidence type="ECO:0000313" key="3">
    <source>
        <dbReference type="Proteomes" id="UP000019849"/>
    </source>
</evidence>
<accession>A0A011VMQ0</accession>
<dbReference type="Proteomes" id="UP000294958">
    <property type="component" value="Unassembled WGS sequence"/>
</dbReference>
<dbReference type="AlphaFoldDB" id="A0A011VMQ0"/>
<evidence type="ECO:0000313" key="2">
    <source>
        <dbReference type="EMBL" id="TDR36837.1"/>
    </source>
</evidence>
<comment type="caution">
    <text evidence="1">The sequence shown here is derived from an EMBL/GenBank/DDBJ whole genome shotgun (WGS) entry which is preliminary data.</text>
</comment>
<dbReference type="RefSeq" id="WP_035024557.1">
    <property type="nucleotide sequence ID" value="NZ_KK073880.1"/>
</dbReference>
<evidence type="ECO:0000313" key="1">
    <source>
        <dbReference type="EMBL" id="EXL09675.1"/>
    </source>
</evidence>
<evidence type="ECO:0008006" key="5">
    <source>
        <dbReference type="Google" id="ProtNLM"/>
    </source>
</evidence>
<sequence length="176" mass="19500">MHILLAVAGIFAAAAFWWYRLKYMREAASEVADAVGKVRGNLRRNTLRKKAAIAPVTAIDHPVTAAATVVMAIAAEDRPVSDVLETRVREQIETVADSEKQLDEAIAYAKWASDQVADVQTVIDSTADFLKPLLDLAEKEQLVAIVLAATPVAERHHMFRQRVERLRRKLGLETVS</sequence>
<dbReference type="PATRIC" id="fig|69279.3.peg.1229"/>
<dbReference type="Proteomes" id="UP000019849">
    <property type="component" value="Unassembled WGS sequence"/>
</dbReference>
<reference evidence="1 3" key="1">
    <citation type="submission" date="2014-02" db="EMBL/GenBank/DDBJ databases">
        <title>Aquamicrobium defluvii Genome sequencing.</title>
        <authorList>
            <person name="Wang X."/>
        </authorList>
    </citation>
    <scope>NUCLEOTIDE SEQUENCE [LARGE SCALE GENOMIC DNA]</scope>
    <source>
        <strain evidence="1 3">W13Z1</strain>
    </source>
</reference>
<gene>
    <name evidence="1" type="ORF">BG36_21480</name>
    <name evidence="2" type="ORF">DES43_104163</name>
</gene>
<reference evidence="2 4" key="2">
    <citation type="submission" date="2019-03" db="EMBL/GenBank/DDBJ databases">
        <title>Genomic Encyclopedia of Type Strains, Phase IV (KMG-IV): sequencing the most valuable type-strain genomes for metagenomic binning, comparative biology and taxonomic classification.</title>
        <authorList>
            <person name="Goeker M."/>
        </authorList>
    </citation>
    <scope>NUCLEOTIDE SEQUENCE [LARGE SCALE GENOMIC DNA]</scope>
    <source>
        <strain evidence="2 4">DSM 11603</strain>
    </source>
</reference>
<dbReference type="OrthoDB" id="9807358at2"/>
<name>A0A011VMQ0_9HYPH</name>
<keyword evidence="4" id="KW-1185">Reference proteome</keyword>